<accession>A0A813R4D3</accession>
<dbReference type="Proteomes" id="UP000663870">
    <property type="component" value="Unassembled WGS sequence"/>
</dbReference>
<dbReference type="AlphaFoldDB" id="A0A813R4D3"/>
<dbReference type="GO" id="GO:0043025">
    <property type="term" value="C:neuronal cell body"/>
    <property type="evidence" value="ECO:0007669"/>
    <property type="project" value="TreeGrafter"/>
</dbReference>
<keyword evidence="5" id="KW-1185">Reference proteome</keyword>
<dbReference type="GO" id="GO:0032839">
    <property type="term" value="C:dendrite cytoplasm"/>
    <property type="evidence" value="ECO:0007669"/>
    <property type="project" value="GOC"/>
</dbReference>
<evidence type="ECO:0000313" key="5">
    <source>
        <dbReference type="Proteomes" id="UP000663870"/>
    </source>
</evidence>
<dbReference type="PANTHER" id="PTHR46054:SF3">
    <property type="entry name" value="MATERNAL EFFECT PROTEIN STAUFEN"/>
    <property type="match status" value="1"/>
</dbReference>
<protein>
    <recommendedName>
        <fullName evidence="1">DRBM domain-containing protein</fullName>
    </recommendedName>
</protein>
<reference evidence="2" key="1">
    <citation type="submission" date="2021-02" db="EMBL/GenBank/DDBJ databases">
        <authorList>
            <person name="Nowell W R."/>
        </authorList>
    </citation>
    <scope>NUCLEOTIDE SEQUENCE</scope>
</reference>
<dbReference type="Pfam" id="PF00035">
    <property type="entry name" value="dsrm"/>
    <property type="match status" value="2"/>
</dbReference>
<dbReference type="GO" id="GO:0098964">
    <property type="term" value="P:anterograde dendritic transport of messenger ribonucleoprotein complex"/>
    <property type="evidence" value="ECO:0007669"/>
    <property type="project" value="TreeGrafter"/>
</dbReference>
<dbReference type="SUPFAM" id="SSF54768">
    <property type="entry name" value="dsRNA-binding domain-like"/>
    <property type="match status" value="4"/>
</dbReference>
<dbReference type="GO" id="GO:0003725">
    <property type="term" value="F:double-stranded RNA binding"/>
    <property type="evidence" value="ECO:0007669"/>
    <property type="project" value="TreeGrafter"/>
</dbReference>
<dbReference type="GO" id="GO:0008298">
    <property type="term" value="P:intracellular mRNA localization"/>
    <property type="evidence" value="ECO:0007669"/>
    <property type="project" value="TreeGrafter"/>
</dbReference>
<dbReference type="GO" id="GO:0005886">
    <property type="term" value="C:plasma membrane"/>
    <property type="evidence" value="ECO:0007669"/>
    <property type="project" value="TreeGrafter"/>
</dbReference>
<dbReference type="PANTHER" id="PTHR46054">
    <property type="entry name" value="MATERNAL EFFECT PROTEIN STAUFEN"/>
    <property type="match status" value="1"/>
</dbReference>
<evidence type="ECO:0000313" key="3">
    <source>
        <dbReference type="EMBL" id="CAF0931276.1"/>
    </source>
</evidence>
<dbReference type="GO" id="GO:0003729">
    <property type="term" value="F:mRNA binding"/>
    <property type="evidence" value="ECO:0007669"/>
    <property type="project" value="TreeGrafter"/>
</dbReference>
<comment type="caution">
    <text evidence="2">The sequence shown here is derived from an EMBL/GenBank/DDBJ whole genome shotgun (WGS) entry which is preliminary data.</text>
</comment>
<feature type="domain" description="DRBM" evidence="1">
    <location>
        <begin position="288"/>
        <end position="352"/>
    </location>
</feature>
<dbReference type="Gene3D" id="3.30.160.20">
    <property type="match status" value="4"/>
</dbReference>
<proteinExistence type="predicted"/>
<dbReference type="InterPro" id="IPR014720">
    <property type="entry name" value="dsRBD_dom"/>
</dbReference>
<dbReference type="GO" id="GO:0010494">
    <property type="term" value="C:cytoplasmic stress granule"/>
    <property type="evidence" value="ECO:0007669"/>
    <property type="project" value="TreeGrafter"/>
</dbReference>
<gene>
    <name evidence="3" type="ORF">JXQ802_LOCUS10654</name>
    <name evidence="2" type="ORF">PYM288_LOCUS3463</name>
</gene>
<organism evidence="2 4">
    <name type="scientific">Rotaria sordida</name>
    <dbReference type="NCBI Taxonomy" id="392033"/>
    <lineage>
        <taxon>Eukaryota</taxon>
        <taxon>Metazoa</taxon>
        <taxon>Spiralia</taxon>
        <taxon>Gnathifera</taxon>
        <taxon>Rotifera</taxon>
        <taxon>Eurotatoria</taxon>
        <taxon>Bdelloidea</taxon>
        <taxon>Philodinida</taxon>
        <taxon>Philodinidae</taxon>
        <taxon>Rotaria</taxon>
    </lineage>
</organism>
<name>A0A813R4D3_9BILA</name>
<dbReference type="EMBL" id="CAJNOL010000205">
    <property type="protein sequence ID" value="CAF0931276.1"/>
    <property type="molecule type" value="Genomic_DNA"/>
</dbReference>
<dbReference type="EMBL" id="CAJNOH010000027">
    <property type="protein sequence ID" value="CAF0777974.1"/>
    <property type="molecule type" value="Genomic_DNA"/>
</dbReference>
<evidence type="ECO:0000259" key="1">
    <source>
        <dbReference type="SMART" id="SM00358"/>
    </source>
</evidence>
<evidence type="ECO:0000313" key="2">
    <source>
        <dbReference type="EMBL" id="CAF0777974.1"/>
    </source>
</evidence>
<dbReference type="InterPro" id="IPR051740">
    <property type="entry name" value="DRBM-containing_protein"/>
</dbReference>
<dbReference type="SMART" id="SM00358">
    <property type="entry name" value="DSRM"/>
    <property type="match status" value="3"/>
</dbReference>
<sequence length="516" mass="59562">MQQNSSKISSIKAIHDLARRNKIVAEYQLEKESGPAHAKIYTVRLHLGEKEYVGIDRSIKSAQRAAAQIALEDHKHLLAMNHSDKVINKPQSPTVILNTWAAQHHIPTRYILLHEQLQPSSNNLSWNRPHIIFYYRLHLGQHFYFDGYGSSRQQARIDCAYHALNFIHQNEKFILESLSSKSTQIQSKSQISLMYERAKQLGLTVQIEYNEPLTITYHIGEQYSTTATGQTKNAAKQIAAEKMLEILPLPTENDKQKQKHNRKHTNQHKKFIEQKGSNNYSLSEKMNPITRLYQIARARNINIEFTELENSTNEKIFHFHVKFGENNFADGYGKNKKLAKQSTAENLLSKLNPDILGLINISTSSSLPIQPIKSLLKRDENLNKQQQQQQEKKHVHFIDDEIIQHEKNTNNHQSSITIKQQLINACQKLNINIEYDDQTITNNTNQYETVLTLSKDDRLLAQFRANAPSLIRAQENVSLTAWQNLQQLFNGSIQIPKTTIKKRYRQLQTPISVQQQ</sequence>
<dbReference type="GO" id="GO:0035418">
    <property type="term" value="P:protein localization to synapse"/>
    <property type="evidence" value="ECO:0007669"/>
    <property type="project" value="TreeGrafter"/>
</dbReference>
<dbReference type="Proteomes" id="UP000663854">
    <property type="component" value="Unassembled WGS sequence"/>
</dbReference>
<evidence type="ECO:0000313" key="4">
    <source>
        <dbReference type="Proteomes" id="UP000663854"/>
    </source>
</evidence>
<feature type="domain" description="DRBM" evidence="1">
    <location>
        <begin position="10"/>
        <end position="75"/>
    </location>
</feature>
<feature type="domain" description="DRBM" evidence="1">
    <location>
        <begin position="93"/>
        <end position="168"/>
    </location>
</feature>
<dbReference type="GO" id="GO:0007281">
    <property type="term" value="P:germ cell development"/>
    <property type="evidence" value="ECO:0007669"/>
    <property type="project" value="TreeGrafter"/>
</dbReference>